<sequence>MRLLAVTLLVCTPSVCFGFFASINNWGFSEFPETGLNDITFPFNVANAPHTRGVYFAQMFGFQNIKESGYTGLQPQEDDNGNSVIRGVFSSFQNGTTTNHPNCSPGADGGPGVSCGFIFPANYNHIFNMTVQNIGNTTWRGTAVDTVTKNATEIGVWTLPPESGAIVNGQLGFFEYFLWNGGGESHNCSTLPFSEVTMFSPTSMANGAVGGHIISVYEDSSECSTHVNMSYTAVPGGYNIKAGFL</sequence>
<dbReference type="OrthoDB" id="5576763at2759"/>
<name>A0A9P6UBW8_9FUNG</name>
<feature type="signal peptide" evidence="1">
    <location>
        <begin position="1"/>
        <end position="18"/>
    </location>
</feature>
<gene>
    <name evidence="2" type="ORF">DFQ27_007406</name>
</gene>
<dbReference type="AlphaFoldDB" id="A0A9P6UBW8"/>
<comment type="caution">
    <text evidence="2">The sequence shown here is derived from an EMBL/GenBank/DDBJ whole genome shotgun (WGS) entry which is preliminary data.</text>
</comment>
<keyword evidence="3" id="KW-1185">Reference proteome</keyword>
<feature type="chain" id="PRO_5040192365" evidence="1">
    <location>
        <begin position="19"/>
        <end position="245"/>
    </location>
</feature>
<reference evidence="2" key="1">
    <citation type="journal article" date="2020" name="Fungal Divers.">
        <title>Resolving the Mortierellaceae phylogeny through synthesis of multi-gene phylogenetics and phylogenomics.</title>
        <authorList>
            <person name="Vandepol N."/>
            <person name="Liber J."/>
            <person name="Desiro A."/>
            <person name="Na H."/>
            <person name="Kennedy M."/>
            <person name="Barry K."/>
            <person name="Grigoriev I.V."/>
            <person name="Miller A.N."/>
            <person name="O'Donnell K."/>
            <person name="Stajich J.E."/>
            <person name="Bonito G."/>
        </authorList>
    </citation>
    <scope>NUCLEOTIDE SEQUENCE</scope>
    <source>
        <strain evidence="2">BC1065</strain>
    </source>
</reference>
<proteinExistence type="predicted"/>
<keyword evidence="1" id="KW-0732">Signal</keyword>
<evidence type="ECO:0000256" key="1">
    <source>
        <dbReference type="SAM" id="SignalP"/>
    </source>
</evidence>
<organism evidence="2 3">
    <name type="scientific">Actinomortierella ambigua</name>
    <dbReference type="NCBI Taxonomy" id="1343610"/>
    <lineage>
        <taxon>Eukaryota</taxon>
        <taxon>Fungi</taxon>
        <taxon>Fungi incertae sedis</taxon>
        <taxon>Mucoromycota</taxon>
        <taxon>Mortierellomycotina</taxon>
        <taxon>Mortierellomycetes</taxon>
        <taxon>Mortierellales</taxon>
        <taxon>Mortierellaceae</taxon>
        <taxon>Actinomortierella</taxon>
    </lineage>
</organism>
<dbReference type="Proteomes" id="UP000807716">
    <property type="component" value="Unassembled WGS sequence"/>
</dbReference>
<evidence type="ECO:0000313" key="3">
    <source>
        <dbReference type="Proteomes" id="UP000807716"/>
    </source>
</evidence>
<evidence type="ECO:0000313" key="2">
    <source>
        <dbReference type="EMBL" id="KAG0268175.1"/>
    </source>
</evidence>
<dbReference type="EMBL" id="JAAAJB010000058">
    <property type="protein sequence ID" value="KAG0268175.1"/>
    <property type="molecule type" value="Genomic_DNA"/>
</dbReference>
<accession>A0A9P6UBW8</accession>
<protein>
    <submittedName>
        <fullName evidence="2">Uncharacterized protein</fullName>
    </submittedName>
</protein>